<feature type="region of interest" description="Disordered" evidence="1">
    <location>
        <begin position="477"/>
        <end position="501"/>
    </location>
</feature>
<dbReference type="InterPro" id="IPR011009">
    <property type="entry name" value="Kinase-like_dom_sf"/>
</dbReference>
<dbReference type="Gene3D" id="1.50.10.10">
    <property type="match status" value="1"/>
</dbReference>
<feature type="domain" description="RamC N-terminal" evidence="2">
    <location>
        <begin position="40"/>
        <end position="222"/>
    </location>
</feature>
<accession>A0ABT4TPH6</accession>
<dbReference type="InterPro" id="IPR053524">
    <property type="entry name" value="Aerial_hyphae_peptide-synth"/>
</dbReference>
<keyword evidence="4" id="KW-1185">Reference proteome</keyword>
<reference evidence="3" key="1">
    <citation type="submission" date="2023-01" db="EMBL/GenBank/DDBJ databases">
        <title>Draft genome sequence of Nocardiopsis sp. LSu2-4 isolated from halophytes.</title>
        <authorList>
            <person name="Duangmal K."/>
            <person name="Chantavorakit T."/>
        </authorList>
    </citation>
    <scope>NUCLEOTIDE SEQUENCE</scope>
    <source>
        <strain evidence="3">LSu2-4</strain>
    </source>
</reference>
<evidence type="ECO:0000313" key="4">
    <source>
        <dbReference type="Proteomes" id="UP001165685"/>
    </source>
</evidence>
<dbReference type="InterPro" id="IPR057929">
    <property type="entry name" value="RamC_N"/>
</dbReference>
<dbReference type="Pfam" id="PF25816">
    <property type="entry name" value="RamC_N"/>
    <property type="match status" value="1"/>
</dbReference>
<dbReference type="Gene3D" id="1.10.510.10">
    <property type="entry name" value="Transferase(Phosphotransferase) domain 1"/>
    <property type="match status" value="1"/>
</dbReference>
<evidence type="ECO:0000313" key="3">
    <source>
        <dbReference type="EMBL" id="MDA2806285.1"/>
    </source>
</evidence>
<sequence>MERFYFTFADPDFYDDIGRWRCDPGDPRFTRVRKGPVPLPYAEGWTRSGTGIWTLCRPEDRPLPDQGWKLHIAVTPDTFEPLLHTVADVCRRWRAPFKFLSRYEYAWLVNAKYAARSGSGKGIAVYPADEHESVALAAELAERTRGTEGPRILSDARVGDTVVHARYGAFVRRYCRDERGRVRQAMTGGDGRPVPDPRTVPFKAPDFVSVPSLFRPPPRSRDGGDRLPYRIDKALHFSNGGGVYLASEGASGSGRRVVLKEARPYAGLDLVGGDAVRRAAREYEALRALSGLPGFPEVYDRFTWQSHVFTSMEYIRGTTLQEWSAANHPYLLRPDPFAPPAPAEAKDYRERIEAVLEQVAQAVEAAWEHGYAIGDLHPGNIMVSPEGEATLIDLEACVPLGEHRPFPGAPGFSDVRRQGRDGDEYGLRLLELSCYLPLTPLLRLDPAKLTPFLAAAREMFDLSAEWAERIRRTFVGTGTPDAAPAPDPVPATTGRAAGAPPAASGHLDGALGFEGWAGQVVEGFRASMSEERTDRLFPCDPTGFSLSPVSLATGSAGVLWSLLGTDGVYEPGLVRRIAEWTLANARGATDRPHCGLYDSELGAGYALWRAGWPDHARWCVDAALAKDRSGCGSGVFGGTAGIFLAVAAMAGGPDPIVERAEAERIGAELADRAHGLAARPHSSDGGPGAAHGLMHGLAGIGLAAHRYGVLADDPSAVDTARELVERELAAYVRCTDGSLQYNEQGRRTLAYLEEGSCGTALAVAELGRRDGWRPRGASVPDLMRALGPELMVQAGLFRGRAGFLAGLAQLARDGHGASADPLVRRHADRLGLHELRPNGRGLHYPGSGNFRISGDLRTGGAGVLTGVAFATGRRDDWLPGLF</sequence>
<name>A0ABT4TPH6_9ACTN</name>
<evidence type="ECO:0000259" key="2">
    <source>
        <dbReference type="Pfam" id="PF25816"/>
    </source>
</evidence>
<dbReference type="InterPro" id="IPR058053">
    <property type="entry name" value="RamC_C"/>
</dbReference>
<feature type="compositionally biased region" description="Low complexity" evidence="1">
    <location>
        <begin position="490"/>
        <end position="501"/>
    </location>
</feature>
<dbReference type="Proteomes" id="UP001165685">
    <property type="component" value="Unassembled WGS sequence"/>
</dbReference>
<dbReference type="SUPFAM" id="SSF56112">
    <property type="entry name" value="Protein kinase-like (PK-like)"/>
    <property type="match status" value="1"/>
</dbReference>
<organism evidence="3 4">
    <name type="scientific">Nocardiopsis suaedae</name>
    <dbReference type="NCBI Taxonomy" id="3018444"/>
    <lineage>
        <taxon>Bacteria</taxon>
        <taxon>Bacillati</taxon>
        <taxon>Actinomycetota</taxon>
        <taxon>Actinomycetes</taxon>
        <taxon>Streptosporangiales</taxon>
        <taxon>Nocardiopsidaceae</taxon>
        <taxon>Nocardiopsis</taxon>
    </lineage>
</organism>
<dbReference type="InterPro" id="IPR012341">
    <property type="entry name" value="6hp_glycosidase-like_sf"/>
</dbReference>
<dbReference type="SUPFAM" id="SSF158745">
    <property type="entry name" value="LanC-like"/>
    <property type="match status" value="1"/>
</dbReference>
<evidence type="ECO:0000256" key="1">
    <source>
        <dbReference type="SAM" id="MobiDB-lite"/>
    </source>
</evidence>
<protein>
    <submittedName>
        <fullName evidence="3">Class III lanthionine synthetase LanKC</fullName>
    </submittedName>
</protein>
<dbReference type="EMBL" id="JAQFWP010000032">
    <property type="protein sequence ID" value="MDA2806285.1"/>
    <property type="molecule type" value="Genomic_DNA"/>
</dbReference>
<comment type="caution">
    <text evidence="3">The sequence shown here is derived from an EMBL/GenBank/DDBJ whole genome shotgun (WGS) entry which is preliminary data.</text>
</comment>
<dbReference type="NCBIfam" id="NF038151">
    <property type="entry name" value="lanthi_synth_III"/>
    <property type="match status" value="1"/>
</dbReference>
<gene>
    <name evidence="3" type="primary">lanKC</name>
    <name evidence="3" type="ORF">O4U47_17370</name>
</gene>
<dbReference type="RefSeq" id="WP_270678925.1">
    <property type="nucleotide sequence ID" value="NZ_JAQFWP010000032.1"/>
</dbReference>
<dbReference type="CDD" id="cd04791">
    <property type="entry name" value="LanC_SerThrkinase"/>
    <property type="match status" value="1"/>
</dbReference>
<proteinExistence type="predicted"/>
<dbReference type="Gene3D" id="3.30.200.20">
    <property type="entry name" value="Phosphorylase Kinase, domain 1"/>
    <property type="match status" value="1"/>
</dbReference>